<dbReference type="GO" id="GO:0018826">
    <property type="term" value="F:methionine gamma-lyase activity"/>
    <property type="evidence" value="ECO:0007669"/>
    <property type="project" value="UniProtKB-EC"/>
</dbReference>
<dbReference type="PIRSF" id="PIRSF001434">
    <property type="entry name" value="CGS"/>
    <property type="match status" value="1"/>
</dbReference>
<dbReference type="PANTHER" id="PTHR11808">
    <property type="entry name" value="TRANS-SULFURATION ENZYME FAMILY MEMBER"/>
    <property type="match status" value="1"/>
</dbReference>
<dbReference type="STRING" id="335543.Sfum_2670"/>
<evidence type="ECO:0000313" key="13">
    <source>
        <dbReference type="EMBL" id="ABK18348.1"/>
    </source>
</evidence>
<evidence type="ECO:0000256" key="7">
    <source>
        <dbReference type="ARBA" id="ARBA00049180"/>
    </source>
</evidence>
<evidence type="ECO:0000256" key="2">
    <source>
        <dbReference type="ARBA" id="ARBA00008667"/>
    </source>
</evidence>
<dbReference type="PANTHER" id="PTHR11808:SF80">
    <property type="entry name" value="CYSTATHIONINE GAMMA-LYASE"/>
    <property type="match status" value="1"/>
</dbReference>
<keyword evidence="5 11" id="KW-0663">Pyridoxal phosphate</keyword>
<dbReference type="Pfam" id="PF01053">
    <property type="entry name" value="Cys_Met_Meta_PP"/>
    <property type="match status" value="1"/>
</dbReference>
<dbReference type="GO" id="GO:0047982">
    <property type="term" value="F:homocysteine desulfhydrase activity"/>
    <property type="evidence" value="ECO:0007669"/>
    <property type="project" value="UniProtKB-EC"/>
</dbReference>
<evidence type="ECO:0000256" key="6">
    <source>
        <dbReference type="ARBA" id="ARBA00023239"/>
    </source>
</evidence>
<comment type="similarity">
    <text evidence="2">Belongs to the trans-sulfuration enzymes family. L-methionine gamma-lyase subfamily.</text>
</comment>
<dbReference type="Proteomes" id="UP000001784">
    <property type="component" value="Chromosome"/>
</dbReference>
<keyword evidence="14" id="KW-1185">Reference proteome</keyword>
<dbReference type="PROSITE" id="PS00868">
    <property type="entry name" value="CYS_MET_METAB_PP"/>
    <property type="match status" value="1"/>
</dbReference>
<dbReference type="GO" id="GO:0016740">
    <property type="term" value="F:transferase activity"/>
    <property type="evidence" value="ECO:0007669"/>
    <property type="project" value="UniProtKB-KW"/>
</dbReference>
<dbReference type="SUPFAM" id="SSF53383">
    <property type="entry name" value="PLP-dependent transferases"/>
    <property type="match status" value="1"/>
</dbReference>
<evidence type="ECO:0000256" key="5">
    <source>
        <dbReference type="ARBA" id="ARBA00022898"/>
    </source>
</evidence>
<name>A0LLP6_SYNFM</name>
<dbReference type="GO" id="GO:0019346">
    <property type="term" value="P:transsulfuration"/>
    <property type="evidence" value="ECO:0007669"/>
    <property type="project" value="InterPro"/>
</dbReference>
<dbReference type="KEGG" id="sfu:Sfum_2670"/>
<evidence type="ECO:0000256" key="10">
    <source>
        <dbReference type="ARBA" id="ARBA00078333"/>
    </source>
</evidence>
<proteinExistence type="inferred from homology"/>
<dbReference type="AlphaFoldDB" id="A0LLP6"/>
<comment type="catalytic activity">
    <reaction evidence="7">
        <text>L-methionine + H2O = methanethiol + 2-oxobutanoate + NH4(+)</text>
        <dbReference type="Rhea" id="RHEA:23800"/>
        <dbReference type="ChEBI" id="CHEBI:15377"/>
        <dbReference type="ChEBI" id="CHEBI:16007"/>
        <dbReference type="ChEBI" id="CHEBI:16763"/>
        <dbReference type="ChEBI" id="CHEBI:28938"/>
        <dbReference type="ChEBI" id="CHEBI:57844"/>
        <dbReference type="EC" id="4.4.1.11"/>
    </reaction>
</comment>
<comment type="subunit">
    <text evidence="9">Homotetramer; dimer of active dimers.</text>
</comment>
<evidence type="ECO:0000256" key="1">
    <source>
        <dbReference type="ARBA" id="ARBA00001933"/>
    </source>
</evidence>
<dbReference type="HOGENOM" id="CLU_018986_2_0_7"/>
<comment type="catalytic activity">
    <reaction evidence="8">
        <text>L-homocysteine + H2O = 2-oxobutanoate + hydrogen sulfide + NH4(+) + H(+)</text>
        <dbReference type="Rhea" id="RHEA:14501"/>
        <dbReference type="ChEBI" id="CHEBI:15377"/>
        <dbReference type="ChEBI" id="CHEBI:15378"/>
        <dbReference type="ChEBI" id="CHEBI:16763"/>
        <dbReference type="ChEBI" id="CHEBI:28938"/>
        <dbReference type="ChEBI" id="CHEBI:29919"/>
        <dbReference type="ChEBI" id="CHEBI:58199"/>
        <dbReference type="EC" id="4.4.1.2"/>
    </reaction>
</comment>
<dbReference type="CDD" id="cd00614">
    <property type="entry name" value="CGS_like"/>
    <property type="match status" value="1"/>
</dbReference>
<accession>A0LLP6</accession>
<reference evidence="13 14" key="1">
    <citation type="submission" date="2006-10" db="EMBL/GenBank/DDBJ databases">
        <title>Complete sequence of Syntrophobacter fumaroxidans MPOB.</title>
        <authorList>
            <consortium name="US DOE Joint Genome Institute"/>
            <person name="Copeland A."/>
            <person name="Lucas S."/>
            <person name="Lapidus A."/>
            <person name="Barry K."/>
            <person name="Detter J.C."/>
            <person name="Glavina del Rio T."/>
            <person name="Hammon N."/>
            <person name="Israni S."/>
            <person name="Pitluck S."/>
            <person name="Goltsman E.G."/>
            <person name="Martinez M."/>
            <person name="Schmutz J."/>
            <person name="Larimer F."/>
            <person name="Land M."/>
            <person name="Hauser L."/>
            <person name="Kyrpides N."/>
            <person name="Kim E."/>
            <person name="Boone D.R."/>
            <person name="Brockman F."/>
            <person name="Culley D."/>
            <person name="Ferry J."/>
            <person name="Gunsalus R."/>
            <person name="McInerney M.J."/>
            <person name="Morrison M."/>
            <person name="Plugge C."/>
            <person name="Rohlin L."/>
            <person name="Scholten J."/>
            <person name="Sieber J."/>
            <person name="Stams A.J.M."/>
            <person name="Worm P."/>
            <person name="Henstra A.M."/>
            <person name="Richardson P."/>
        </authorList>
    </citation>
    <scope>NUCLEOTIDE SEQUENCE [LARGE SCALE GENOMIC DNA]</scope>
    <source>
        <strain evidence="14">DSM 10017 / MPOB</strain>
    </source>
</reference>
<dbReference type="EMBL" id="CP000478">
    <property type="protein sequence ID" value="ABK18348.1"/>
    <property type="molecule type" value="Genomic_DNA"/>
</dbReference>
<evidence type="ECO:0000256" key="12">
    <source>
        <dbReference type="RuleBase" id="RU362118"/>
    </source>
</evidence>
<dbReference type="InterPro" id="IPR015424">
    <property type="entry name" value="PyrdxlP-dep_Trfase"/>
</dbReference>
<dbReference type="InterPro" id="IPR015422">
    <property type="entry name" value="PyrdxlP-dep_Trfase_small"/>
</dbReference>
<comment type="cofactor">
    <cofactor evidence="1 12">
        <name>pyridoxal 5'-phosphate</name>
        <dbReference type="ChEBI" id="CHEBI:597326"/>
    </cofactor>
</comment>
<dbReference type="FunFam" id="3.40.640.10:FF:000046">
    <property type="entry name" value="Cystathionine gamma-lyase"/>
    <property type="match status" value="1"/>
</dbReference>
<dbReference type="eggNOG" id="COG0626">
    <property type="taxonomic scope" value="Bacteria"/>
</dbReference>
<dbReference type="InterPro" id="IPR054542">
    <property type="entry name" value="Cys_met_metab_PP"/>
</dbReference>
<dbReference type="GO" id="GO:0005737">
    <property type="term" value="C:cytoplasm"/>
    <property type="evidence" value="ECO:0007669"/>
    <property type="project" value="TreeGrafter"/>
</dbReference>
<evidence type="ECO:0000256" key="11">
    <source>
        <dbReference type="PIRSR" id="PIRSR001434-2"/>
    </source>
</evidence>
<keyword evidence="13" id="KW-0808">Transferase</keyword>
<feature type="modified residue" description="N6-(pyridoxal phosphate)lysine" evidence="11">
    <location>
        <position position="214"/>
    </location>
</feature>
<evidence type="ECO:0000256" key="3">
    <source>
        <dbReference type="ARBA" id="ARBA00012222"/>
    </source>
</evidence>
<dbReference type="EC" id="4.4.1.11" evidence="3"/>
<evidence type="ECO:0000256" key="4">
    <source>
        <dbReference type="ARBA" id="ARBA00019040"/>
    </source>
</evidence>
<dbReference type="Gene3D" id="3.40.640.10">
    <property type="entry name" value="Type I PLP-dependent aspartate aminotransferase-like (Major domain)"/>
    <property type="match status" value="1"/>
</dbReference>
<evidence type="ECO:0000256" key="8">
    <source>
        <dbReference type="ARBA" id="ARBA00050802"/>
    </source>
</evidence>
<evidence type="ECO:0000313" key="14">
    <source>
        <dbReference type="Proteomes" id="UP000001784"/>
    </source>
</evidence>
<dbReference type="GO" id="GO:0030170">
    <property type="term" value="F:pyridoxal phosphate binding"/>
    <property type="evidence" value="ECO:0007669"/>
    <property type="project" value="InterPro"/>
</dbReference>
<dbReference type="InterPro" id="IPR015421">
    <property type="entry name" value="PyrdxlP-dep_Trfase_major"/>
</dbReference>
<keyword evidence="6" id="KW-0456">Lyase</keyword>
<protein>
    <recommendedName>
        <fullName evidence="4">L-methionine gamma-lyase</fullName>
        <ecNumber evidence="3">4.4.1.11</ecNumber>
    </recommendedName>
    <alternativeName>
        <fullName evidence="10">L-methionine-alpha-deamino-gamma-mercaptomethane-lyase</fullName>
    </alternativeName>
</protein>
<organism evidence="13 14">
    <name type="scientific">Syntrophobacter fumaroxidans (strain DSM 10017 / MPOB)</name>
    <dbReference type="NCBI Taxonomy" id="335543"/>
    <lineage>
        <taxon>Bacteria</taxon>
        <taxon>Pseudomonadati</taxon>
        <taxon>Thermodesulfobacteriota</taxon>
        <taxon>Syntrophobacteria</taxon>
        <taxon>Syntrophobacterales</taxon>
        <taxon>Syntrophobacteraceae</taxon>
        <taxon>Syntrophobacter</taxon>
    </lineage>
</organism>
<dbReference type="InterPro" id="IPR000277">
    <property type="entry name" value="Cys/Met-Metab_PyrdxlP-dep_enz"/>
</dbReference>
<sequence>MMKDDERLRRMGKHTKAIHGGGLEKKVYGEISVPIFQTSTFGFPSAAEGAARFAGESDGYIYTRLNNPTANALEEAMTLLEGGFAAIASSTGMAAVTTTLLTFLSQGDHVVATDSIYGASRMALQFEFARFGIGATFVDSSSTANIERAIGRNTKVIFLETPTNPTMAVSDIRAAAELARARGAILVVDNTFAGPYLQRPLELGADIVVESLTKFINGHSDVLGGMVVTRNEELHAQIKRMFTLFGGTIDPHQAWLILRGLKTLPLRVEKAQDNAGRLARFLSGHPKVTWLRYPGLPDHPQHEVARRQMEGFGSMMSFGVKNGLEGGITLMNAVHLITLAVSLGGIDSLIEHPASMTHAAIPREERERAGIRDELVRLSVGCEDFEDLRADLEHALSCIP</sequence>
<gene>
    <name evidence="13" type="ordered locus">Sfum_2670</name>
</gene>
<dbReference type="Gene3D" id="3.90.1150.10">
    <property type="entry name" value="Aspartate Aminotransferase, domain 1"/>
    <property type="match status" value="1"/>
</dbReference>
<dbReference type="RefSeq" id="WP_011699515.1">
    <property type="nucleotide sequence ID" value="NC_008554.1"/>
</dbReference>
<dbReference type="InParanoid" id="A0LLP6"/>
<dbReference type="FunCoup" id="A0LLP6">
    <property type="interactions" value="484"/>
</dbReference>
<dbReference type="FunFam" id="3.90.1150.10:FF:000008">
    <property type="entry name" value="Cystathionine gamma-synthase"/>
    <property type="match status" value="1"/>
</dbReference>
<evidence type="ECO:0000256" key="9">
    <source>
        <dbReference type="ARBA" id="ARBA00064130"/>
    </source>
</evidence>